<evidence type="ECO:0000313" key="2">
    <source>
        <dbReference type="Proteomes" id="UP000242474"/>
    </source>
</evidence>
<accession>A0A2G5BI17</accession>
<sequence>MLATFAVGKTTLTAAAWAVGAVYEPPLLALGDAAGTAWLFNGVSGAVLQRWPRLHRRAVAAAAVNAAVAVFAARDGHTVVVDVLSGRVLRAVRCRCGRRGTAPVDPWMWSIHPVLRSEQTPTDVQLTQLLAARDSTAWDRQISTHIDTLDRQTPAQDDIARLFASVPRATHFPTAVAAVAAGYGWVVAATGMHIQACFAITSRRPPPAPVRVARENHAQRMADGLAEARLESDCARDRRLHEHALRCHVEREFELPTAALGLNLDEQLAYALMLSTDTPAQLSPSDADRPEPLDLGLSPDEQLAYALMLSTESSALSPASTPPY</sequence>
<dbReference type="EMBL" id="KZ303489">
    <property type="protein sequence ID" value="PIA18660.1"/>
    <property type="molecule type" value="Genomic_DNA"/>
</dbReference>
<dbReference type="AlphaFoldDB" id="A0A2G5BI17"/>
<gene>
    <name evidence="1" type="ORF">COEREDRAFT_79673</name>
</gene>
<reference evidence="1 2" key="1">
    <citation type="journal article" date="2015" name="Genome Biol. Evol.">
        <title>Phylogenomic analyses indicate that early fungi evolved digesting cell walls of algal ancestors of land plants.</title>
        <authorList>
            <person name="Chang Y."/>
            <person name="Wang S."/>
            <person name="Sekimoto S."/>
            <person name="Aerts A.L."/>
            <person name="Choi C."/>
            <person name="Clum A."/>
            <person name="LaButti K.M."/>
            <person name="Lindquist E.A."/>
            <person name="Yee Ngan C."/>
            <person name="Ohm R.A."/>
            <person name="Salamov A.A."/>
            <person name="Grigoriev I.V."/>
            <person name="Spatafora J.W."/>
            <person name="Berbee M.L."/>
        </authorList>
    </citation>
    <scope>NUCLEOTIDE SEQUENCE [LARGE SCALE GENOMIC DNA]</scope>
    <source>
        <strain evidence="1 2">NRRL 1564</strain>
    </source>
</reference>
<protein>
    <submittedName>
        <fullName evidence="1">Uncharacterized protein</fullName>
    </submittedName>
</protein>
<evidence type="ECO:0000313" key="1">
    <source>
        <dbReference type="EMBL" id="PIA18660.1"/>
    </source>
</evidence>
<dbReference type="OrthoDB" id="2095648at2759"/>
<name>A0A2G5BI17_COERN</name>
<keyword evidence="2" id="KW-1185">Reference proteome</keyword>
<organism evidence="1 2">
    <name type="scientific">Coemansia reversa (strain ATCC 12441 / NRRL 1564)</name>
    <dbReference type="NCBI Taxonomy" id="763665"/>
    <lineage>
        <taxon>Eukaryota</taxon>
        <taxon>Fungi</taxon>
        <taxon>Fungi incertae sedis</taxon>
        <taxon>Zoopagomycota</taxon>
        <taxon>Kickxellomycotina</taxon>
        <taxon>Kickxellomycetes</taxon>
        <taxon>Kickxellales</taxon>
        <taxon>Kickxellaceae</taxon>
        <taxon>Coemansia</taxon>
    </lineage>
</organism>
<dbReference type="Proteomes" id="UP000242474">
    <property type="component" value="Unassembled WGS sequence"/>
</dbReference>
<proteinExistence type="predicted"/>